<proteinExistence type="inferred from homology"/>
<comment type="similarity">
    <text evidence="1 4">Belongs to the D-isomer specific 2-hydroxyacid dehydrogenase family.</text>
</comment>
<dbReference type="SUPFAM" id="SSF51735">
    <property type="entry name" value="NAD(P)-binding Rossmann-fold domains"/>
    <property type="match status" value="1"/>
</dbReference>
<dbReference type="Gene3D" id="3.40.50.720">
    <property type="entry name" value="NAD(P)-binding Rossmann-like Domain"/>
    <property type="match status" value="2"/>
</dbReference>
<evidence type="ECO:0000256" key="2">
    <source>
        <dbReference type="ARBA" id="ARBA00023002"/>
    </source>
</evidence>
<dbReference type="PROSITE" id="PS00671">
    <property type="entry name" value="D_2_HYDROXYACID_DH_3"/>
    <property type="match status" value="1"/>
</dbReference>
<dbReference type="PROSITE" id="PS00670">
    <property type="entry name" value="D_2_HYDROXYACID_DH_2"/>
    <property type="match status" value="1"/>
</dbReference>
<evidence type="ECO:0000259" key="6">
    <source>
        <dbReference type="Pfam" id="PF02826"/>
    </source>
</evidence>
<dbReference type="PROSITE" id="PS00065">
    <property type="entry name" value="D_2_HYDROXYACID_DH_1"/>
    <property type="match status" value="1"/>
</dbReference>
<dbReference type="PANTHER" id="PTHR43026:SF1">
    <property type="entry name" value="2-HYDROXYACID DEHYDROGENASE HOMOLOG 1-RELATED"/>
    <property type="match status" value="1"/>
</dbReference>
<accession>A0ABV6I2K7</accession>
<dbReference type="EMBL" id="JBHLWE010000005">
    <property type="protein sequence ID" value="MFC0339523.1"/>
    <property type="molecule type" value="Genomic_DNA"/>
</dbReference>
<keyword evidence="3" id="KW-0520">NAD</keyword>
<dbReference type="InterPro" id="IPR058205">
    <property type="entry name" value="D-LDH-like"/>
</dbReference>
<keyword evidence="8" id="KW-1185">Reference proteome</keyword>
<evidence type="ECO:0000259" key="5">
    <source>
        <dbReference type="Pfam" id="PF00389"/>
    </source>
</evidence>
<dbReference type="Pfam" id="PF02826">
    <property type="entry name" value="2-Hacid_dh_C"/>
    <property type="match status" value="1"/>
</dbReference>
<organism evidence="7 8">
    <name type="scientific">Paracoccus niistensis</name>
    <dbReference type="NCBI Taxonomy" id="632935"/>
    <lineage>
        <taxon>Bacteria</taxon>
        <taxon>Pseudomonadati</taxon>
        <taxon>Pseudomonadota</taxon>
        <taxon>Alphaproteobacteria</taxon>
        <taxon>Rhodobacterales</taxon>
        <taxon>Paracoccaceae</taxon>
        <taxon>Paracoccus</taxon>
    </lineage>
</organism>
<evidence type="ECO:0000256" key="4">
    <source>
        <dbReference type="RuleBase" id="RU003719"/>
    </source>
</evidence>
<keyword evidence="2 4" id="KW-0560">Oxidoreductase</keyword>
<dbReference type="SUPFAM" id="SSF52283">
    <property type="entry name" value="Formate/glycerate dehydrogenase catalytic domain-like"/>
    <property type="match status" value="1"/>
</dbReference>
<evidence type="ECO:0000256" key="3">
    <source>
        <dbReference type="ARBA" id="ARBA00023027"/>
    </source>
</evidence>
<protein>
    <submittedName>
        <fullName evidence="7">Hydroxyacid dehydrogenase</fullName>
    </submittedName>
</protein>
<sequence length="398" mass="42357">MKQQGLLSLGVIAAPTVQWGAFLEQRMKITIFEAEEWERRACQQLQPAHVVSCTAEALDAGGAETPGDAEIVSTFVNSRLGSDVLAKFPDLRLIATRSTGYDHIDRDWCAAHGVTIVNVPDYGDATVAEHAFALLLAVARNLIEAVDGTRRGSFSQSGLRGFELRGKVLGVIGTGRIGLKVIEIAGGFGMNVLAHDLSPDAEAATRLGFRYDDLDAVLTAADVLTLHVPATPTTAGLIGNREFALMQPGTVLINTARGNIVDVPALVRALADGRLRAAGLDVLPQEPLIREEAQIFRGAWSEGYDLKALVANHVLLRFPNVIVTPHIAYNTESAVRRIIDTTLANIEAFACGQPQNVIAPPQGSAGSGTDRALSLVLEQEDRERAGAGLPGDIIIPDG</sequence>
<dbReference type="Pfam" id="PF00389">
    <property type="entry name" value="2-Hacid_dh"/>
    <property type="match status" value="1"/>
</dbReference>
<dbReference type="Proteomes" id="UP001589799">
    <property type="component" value="Unassembled WGS sequence"/>
</dbReference>
<dbReference type="CDD" id="cd12187">
    <property type="entry name" value="LDH_like_1"/>
    <property type="match status" value="1"/>
</dbReference>
<feature type="domain" description="D-isomer specific 2-hydroxyacid dehydrogenase catalytic" evidence="5">
    <location>
        <begin position="49"/>
        <end position="356"/>
    </location>
</feature>
<gene>
    <name evidence="7" type="ORF">ACFFII_01935</name>
</gene>
<evidence type="ECO:0000313" key="7">
    <source>
        <dbReference type="EMBL" id="MFC0339523.1"/>
    </source>
</evidence>
<dbReference type="InterPro" id="IPR006140">
    <property type="entry name" value="D-isomer_DH_NAD-bd"/>
</dbReference>
<comment type="caution">
    <text evidence="7">The sequence shown here is derived from an EMBL/GenBank/DDBJ whole genome shotgun (WGS) entry which is preliminary data.</text>
</comment>
<evidence type="ECO:0000313" key="8">
    <source>
        <dbReference type="Proteomes" id="UP001589799"/>
    </source>
</evidence>
<dbReference type="InterPro" id="IPR006139">
    <property type="entry name" value="D-isomer_2_OHA_DH_cat_dom"/>
</dbReference>
<dbReference type="RefSeq" id="WP_377697195.1">
    <property type="nucleotide sequence ID" value="NZ_JBHLWE010000005.1"/>
</dbReference>
<name>A0ABV6I2K7_9RHOB</name>
<dbReference type="InterPro" id="IPR029752">
    <property type="entry name" value="D-isomer_DH_CS1"/>
</dbReference>
<dbReference type="InterPro" id="IPR036291">
    <property type="entry name" value="NAD(P)-bd_dom_sf"/>
</dbReference>
<dbReference type="InterPro" id="IPR029753">
    <property type="entry name" value="D-isomer_DH_CS"/>
</dbReference>
<feature type="domain" description="D-isomer specific 2-hydroxyacid dehydrogenase NAD-binding" evidence="6">
    <location>
        <begin position="132"/>
        <end position="328"/>
    </location>
</feature>
<evidence type="ECO:0000256" key="1">
    <source>
        <dbReference type="ARBA" id="ARBA00005854"/>
    </source>
</evidence>
<dbReference type="PANTHER" id="PTHR43026">
    <property type="entry name" value="2-HYDROXYACID DEHYDROGENASE HOMOLOG 1-RELATED"/>
    <property type="match status" value="1"/>
</dbReference>
<reference evidence="7 8" key="1">
    <citation type="submission" date="2024-09" db="EMBL/GenBank/DDBJ databases">
        <authorList>
            <person name="Sun Q."/>
            <person name="Mori K."/>
        </authorList>
    </citation>
    <scope>NUCLEOTIDE SEQUENCE [LARGE SCALE GENOMIC DNA]</scope>
    <source>
        <strain evidence="7 8">KCTC 22789</strain>
    </source>
</reference>